<protein>
    <submittedName>
        <fullName evidence="1">Uncharacterized protein</fullName>
    </submittedName>
</protein>
<comment type="caution">
    <text evidence="1">The sequence shown here is derived from an EMBL/GenBank/DDBJ whole genome shotgun (WGS) entry which is preliminary data.</text>
</comment>
<dbReference type="EMBL" id="BNBF01000046">
    <property type="protein sequence ID" value="GHG77521.1"/>
    <property type="molecule type" value="Genomic_DNA"/>
</dbReference>
<proteinExistence type="predicted"/>
<evidence type="ECO:0000313" key="1">
    <source>
        <dbReference type="EMBL" id="GHG77521.1"/>
    </source>
</evidence>
<organism evidence="1 2">
    <name type="scientific">Streptomyces capoamus</name>
    <dbReference type="NCBI Taxonomy" id="68183"/>
    <lineage>
        <taxon>Bacteria</taxon>
        <taxon>Bacillati</taxon>
        <taxon>Actinomycetota</taxon>
        <taxon>Actinomycetes</taxon>
        <taxon>Kitasatosporales</taxon>
        <taxon>Streptomycetaceae</taxon>
        <taxon>Streptomyces</taxon>
    </lineage>
</organism>
<keyword evidence="2" id="KW-1185">Reference proteome</keyword>
<evidence type="ECO:0000313" key="2">
    <source>
        <dbReference type="Proteomes" id="UP000619355"/>
    </source>
</evidence>
<accession>A0A919KFW5</accession>
<dbReference type="AlphaFoldDB" id="A0A919KFW5"/>
<reference evidence="2" key="1">
    <citation type="journal article" date="2019" name="Int. J. Syst. Evol. Microbiol.">
        <title>The Global Catalogue of Microorganisms (GCM) 10K type strain sequencing project: providing services to taxonomists for standard genome sequencing and annotation.</title>
        <authorList>
            <consortium name="The Broad Institute Genomics Platform"/>
            <consortium name="The Broad Institute Genome Sequencing Center for Infectious Disease"/>
            <person name="Wu L."/>
            <person name="Ma J."/>
        </authorList>
    </citation>
    <scope>NUCLEOTIDE SEQUENCE [LARGE SCALE GENOMIC DNA]</scope>
    <source>
        <strain evidence="2">JCM 4253</strain>
    </source>
</reference>
<dbReference type="Proteomes" id="UP000619355">
    <property type="component" value="Unassembled WGS sequence"/>
</dbReference>
<sequence length="55" mass="6276">MLAERAGLRIHEVPVDWVDDPDSSVDILATALADLRGIVRMRRTLARRRPRPVSR</sequence>
<name>A0A919KFW5_9ACTN</name>
<gene>
    <name evidence="1" type="ORF">GCM10018980_75880</name>
</gene>